<dbReference type="PANTHER" id="PTHR46847">
    <property type="entry name" value="D-ALLOSE-BINDING PERIPLASMIC PROTEIN-RELATED"/>
    <property type="match status" value="1"/>
</dbReference>
<sequence length="322" mass="36307">MKLRTAIFLMVVLLLLSLFIISSTDLFIPREDNEVYDISVIINDSDGERWTNFRSGMDQAAKEMNANISFVTLYDKNSLEQQIELLKREIDDGADAVLISAANSKKLSEALNEMVIEIPVLAIDSKLEGKQVKSYISSDNFKMGEKLGQEIQKNAKEKETVLILKSNMNSSNISERYEGLLSVLNNSSHSYDVLNLDKISEKDKVSKILLTYLDENSPDITVALDESTIEGSLNAMEQLSTEEKIHLYGIGQTNRIVYNLEMENINSIIVSNMFTMGYLGIKNAVDAILQKPVKDKIELEFGVIDKENMYSIKNQRLLFPVP</sequence>
<dbReference type="EMBL" id="RJVG01000001">
    <property type="protein sequence ID" value="ROR31703.1"/>
    <property type="molecule type" value="Genomic_DNA"/>
</dbReference>
<dbReference type="PANTHER" id="PTHR46847:SF1">
    <property type="entry name" value="D-ALLOSE-BINDING PERIPLASMIC PROTEIN-RELATED"/>
    <property type="match status" value="1"/>
</dbReference>
<evidence type="ECO:0000259" key="4">
    <source>
        <dbReference type="Pfam" id="PF13407"/>
    </source>
</evidence>
<dbReference type="GO" id="GO:0030246">
    <property type="term" value="F:carbohydrate binding"/>
    <property type="evidence" value="ECO:0007669"/>
    <property type="project" value="UniProtKB-ARBA"/>
</dbReference>
<evidence type="ECO:0000256" key="1">
    <source>
        <dbReference type="ARBA" id="ARBA00004196"/>
    </source>
</evidence>
<dbReference type="Pfam" id="PF13407">
    <property type="entry name" value="Peripla_BP_4"/>
    <property type="match status" value="1"/>
</dbReference>
<dbReference type="GO" id="GO:0030313">
    <property type="term" value="C:cell envelope"/>
    <property type="evidence" value="ECO:0007669"/>
    <property type="project" value="UniProtKB-SubCell"/>
</dbReference>
<name>A0A3N1XYM3_9FIRM</name>
<evidence type="ECO:0000313" key="5">
    <source>
        <dbReference type="EMBL" id="ROR31703.1"/>
    </source>
</evidence>
<dbReference type="Gene3D" id="3.40.50.2300">
    <property type="match status" value="2"/>
</dbReference>
<proteinExistence type="inferred from homology"/>
<dbReference type="RefSeq" id="WP_170164206.1">
    <property type="nucleotide sequence ID" value="NZ_RJVG01000001.1"/>
</dbReference>
<feature type="domain" description="Periplasmic binding protein" evidence="4">
    <location>
        <begin position="39"/>
        <end position="288"/>
    </location>
</feature>
<dbReference type="InterPro" id="IPR025997">
    <property type="entry name" value="SBP_2_dom"/>
</dbReference>
<keyword evidence="6" id="KW-1185">Reference proteome</keyword>
<dbReference type="Proteomes" id="UP000273083">
    <property type="component" value="Unassembled WGS sequence"/>
</dbReference>
<keyword evidence="3" id="KW-0732">Signal</keyword>
<dbReference type="AlphaFoldDB" id="A0A3N1XYM3"/>
<reference evidence="5 6" key="1">
    <citation type="submission" date="2018-11" db="EMBL/GenBank/DDBJ databases">
        <title>Genomic Encyclopedia of Type Strains, Phase IV (KMG-IV): sequencing the most valuable type-strain genomes for metagenomic binning, comparative biology and taxonomic classification.</title>
        <authorList>
            <person name="Goeker M."/>
        </authorList>
    </citation>
    <scope>NUCLEOTIDE SEQUENCE [LARGE SCALE GENOMIC DNA]</scope>
    <source>
        <strain evidence="5 6">DSM 26537</strain>
    </source>
</reference>
<accession>A0A3N1XYM3</accession>
<comment type="caution">
    <text evidence="5">The sequence shown here is derived from an EMBL/GenBank/DDBJ whole genome shotgun (WGS) entry which is preliminary data.</text>
</comment>
<evidence type="ECO:0000313" key="6">
    <source>
        <dbReference type="Proteomes" id="UP000273083"/>
    </source>
</evidence>
<organism evidence="5 6">
    <name type="scientific">Mobilisporobacter senegalensis</name>
    <dbReference type="NCBI Taxonomy" id="1329262"/>
    <lineage>
        <taxon>Bacteria</taxon>
        <taxon>Bacillati</taxon>
        <taxon>Bacillota</taxon>
        <taxon>Clostridia</taxon>
        <taxon>Lachnospirales</taxon>
        <taxon>Lachnospiraceae</taxon>
        <taxon>Mobilisporobacter</taxon>
    </lineage>
</organism>
<dbReference type="SUPFAM" id="SSF53822">
    <property type="entry name" value="Periplasmic binding protein-like I"/>
    <property type="match status" value="1"/>
</dbReference>
<evidence type="ECO:0000256" key="2">
    <source>
        <dbReference type="ARBA" id="ARBA00007639"/>
    </source>
</evidence>
<evidence type="ECO:0000256" key="3">
    <source>
        <dbReference type="ARBA" id="ARBA00022729"/>
    </source>
</evidence>
<comment type="similarity">
    <text evidence="2">Belongs to the bacterial solute-binding protein 2 family.</text>
</comment>
<gene>
    <name evidence="5" type="ORF">EDD66_101321</name>
</gene>
<dbReference type="InterPro" id="IPR028082">
    <property type="entry name" value="Peripla_BP_I"/>
</dbReference>
<comment type="subcellular location">
    <subcellularLocation>
        <location evidence="1">Cell envelope</location>
    </subcellularLocation>
</comment>
<protein>
    <submittedName>
        <fullName evidence="5">Monosaccharide ABC transporter substrate-binding protein (CUT2 family)</fullName>
    </submittedName>
</protein>